<comment type="caution">
    <text evidence="1">The sequence shown here is derived from an EMBL/GenBank/DDBJ whole genome shotgun (WGS) entry which is preliminary data.</text>
</comment>
<sequence length="429" mass="49686">MTNITQDSVTALMSILSDPDFIKLSSRAKQTSLFEFLRLNELNTCAILAWLLDPKEGHDQGEYFLRALVNSLAGADIKVEHAMDIAKFAATSLSGFCCLTEVPISVGESSKRIDLLLIDMESQKAICIERKDGTKASRSQLKSYFDWCKSNYPDWDWLFILSDSYDFEHGQESHDSFIQINDDWLENALDNLIGRKAVPAQVEKIFRELKSFVFGNWNERSDSYYKDFSNIIKRMTKRHKSVLEDISTLYFSYGDRVVEANKNGFYSFGFSDVCGNHIEVLFAKLWFSNLEPLEMLHEYDEFSLIGEYLQDSISTKLEYDAREKYFCLFNGKHNAFDSPHWPYYLVVNRNKVESEGEETVSVRIKIYNSNEEFAKRCEQIGGMYGIKTPDGWNQRSKLLINSIPLRDIENNPDFLDCVKDFLRITDRVR</sequence>
<accession>A0ABV7G5L3</accession>
<dbReference type="RefSeq" id="WP_248936583.1">
    <property type="nucleotide sequence ID" value="NZ_JAKILF010000005.1"/>
</dbReference>
<keyword evidence="2" id="KW-1185">Reference proteome</keyword>
<proteinExistence type="predicted"/>
<gene>
    <name evidence="1" type="ORF">ACFOE0_01160</name>
</gene>
<dbReference type="Pfam" id="PF14281">
    <property type="entry name" value="PDDEXK_4"/>
    <property type="match status" value="1"/>
</dbReference>
<reference evidence="2" key="1">
    <citation type="journal article" date="2019" name="Int. J. Syst. Evol. Microbiol.">
        <title>The Global Catalogue of Microorganisms (GCM) 10K type strain sequencing project: providing services to taxonomists for standard genome sequencing and annotation.</title>
        <authorList>
            <consortium name="The Broad Institute Genomics Platform"/>
            <consortium name="The Broad Institute Genome Sequencing Center for Infectious Disease"/>
            <person name="Wu L."/>
            <person name="Ma J."/>
        </authorList>
    </citation>
    <scope>NUCLEOTIDE SEQUENCE [LARGE SCALE GENOMIC DNA]</scope>
    <source>
        <strain evidence="2">KCTC 52277</strain>
    </source>
</reference>
<dbReference type="InterPro" id="IPR029470">
    <property type="entry name" value="PDDEXK_4"/>
</dbReference>
<organism evidence="1 2">
    <name type="scientific">Shewanella submarina</name>
    <dbReference type="NCBI Taxonomy" id="2016376"/>
    <lineage>
        <taxon>Bacteria</taxon>
        <taxon>Pseudomonadati</taxon>
        <taxon>Pseudomonadota</taxon>
        <taxon>Gammaproteobacteria</taxon>
        <taxon>Alteromonadales</taxon>
        <taxon>Shewanellaceae</taxon>
        <taxon>Shewanella</taxon>
    </lineage>
</organism>
<protein>
    <submittedName>
        <fullName evidence="1">PD-(D/E)XK nuclease family protein</fullName>
    </submittedName>
</protein>
<evidence type="ECO:0000313" key="2">
    <source>
        <dbReference type="Proteomes" id="UP001595621"/>
    </source>
</evidence>
<dbReference type="EMBL" id="JBHRTD010000001">
    <property type="protein sequence ID" value="MFC3136802.1"/>
    <property type="molecule type" value="Genomic_DNA"/>
</dbReference>
<evidence type="ECO:0000313" key="1">
    <source>
        <dbReference type="EMBL" id="MFC3136802.1"/>
    </source>
</evidence>
<dbReference type="Proteomes" id="UP001595621">
    <property type="component" value="Unassembled WGS sequence"/>
</dbReference>
<name>A0ABV7G5L3_9GAMM</name>